<reference evidence="3 4" key="1">
    <citation type="submission" date="2020-07" db="EMBL/GenBank/DDBJ databases">
        <title>Halophilic bacteria isolated from french cheeses.</title>
        <authorList>
            <person name="Kothe C.I."/>
            <person name="Farah-Kraiem B."/>
            <person name="Renault P."/>
            <person name="Dridi B."/>
        </authorList>
    </citation>
    <scope>NUCLEOTIDE SEQUENCE [LARGE SCALE GENOMIC DNA]</scope>
    <source>
        <strain evidence="3 4">FME20</strain>
    </source>
</reference>
<organism evidence="3 4">
    <name type="scientific">Halomonas colorata</name>
    <dbReference type="NCBI Taxonomy" id="2742615"/>
    <lineage>
        <taxon>Bacteria</taxon>
        <taxon>Pseudomonadati</taxon>
        <taxon>Pseudomonadota</taxon>
        <taxon>Gammaproteobacteria</taxon>
        <taxon>Oceanospirillales</taxon>
        <taxon>Halomonadaceae</taxon>
        <taxon>Halomonas</taxon>
    </lineage>
</organism>
<evidence type="ECO:0000313" key="4">
    <source>
        <dbReference type="Proteomes" id="UP001645038"/>
    </source>
</evidence>
<dbReference type="CDD" id="cd08490">
    <property type="entry name" value="PBP2_NikA_DppA_OppA_like_3"/>
    <property type="match status" value="1"/>
</dbReference>
<dbReference type="PIRSF" id="PIRSF002741">
    <property type="entry name" value="MppA"/>
    <property type="match status" value="1"/>
</dbReference>
<dbReference type="Proteomes" id="UP001645038">
    <property type="component" value="Unassembled WGS sequence"/>
</dbReference>
<proteinExistence type="predicted"/>
<evidence type="ECO:0000313" key="3">
    <source>
        <dbReference type="EMBL" id="MBE0464661.1"/>
    </source>
</evidence>
<feature type="domain" description="Solute-binding protein family 5" evidence="2">
    <location>
        <begin position="87"/>
        <end position="424"/>
    </location>
</feature>
<dbReference type="SUPFAM" id="SSF53850">
    <property type="entry name" value="Periplasmic binding protein-like II"/>
    <property type="match status" value="1"/>
</dbReference>
<dbReference type="Pfam" id="PF00496">
    <property type="entry name" value="SBP_bac_5"/>
    <property type="match status" value="1"/>
</dbReference>
<accession>A0ABR9G189</accession>
<dbReference type="PANTHER" id="PTHR30290">
    <property type="entry name" value="PERIPLASMIC BINDING COMPONENT OF ABC TRANSPORTER"/>
    <property type="match status" value="1"/>
</dbReference>
<keyword evidence="4" id="KW-1185">Reference proteome</keyword>
<evidence type="ECO:0000256" key="1">
    <source>
        <dbReference type="SAM" id="SignalP"/>
    </source>
</evidence>
<dbReference type="Gene3D" id="3.10.105.10">
    <property type="entry name" value="Dipeptide-binding Protein, Domain 3"/>
    <property type="match status" value="1"/>
</dbReference>
<name>A0ABR9G189_9GAMM</name>
<dbReference type="Gene3D" id="3.40.190.10">
    <property type="entry name" value="Periplasmic binding protein-like II"/>
    <property type="match status" value="1"/>
</dbReference>
<protein>
    <submittedName>
        <fullName evidence="3">ABC transporter substrate-binding protein</fullName>
    </submittedName>
</protein>
<dbReference type="InterPro" id="IPR000914">
    <property type="entry name" value="SBP_5_dom"/>
</dbReference>
<dbReference type="RefSeq" id="WP_192539132.1">
    <property type="nucleotide sequence ID" value="NZ_JABUZA010000003.1"/>
</dbReference>
<dbReference type="PROSITE" id="PS51257">
    <property type="entry name" value="PROKAR_LIPOPROTEIN"/>
    <property type="match status" value="1"/>
</dbReference>
<dbReference type="EMBL" id="RRZB01000041">
    <property type="protein sequence ID" value="MBE0464661.1"/>
    <property type="molecule type" value="Genomic_DNA"/>
</dbReference>
<feature type="signal peptide" evidence="1">
    <location>
        <begin position="1"/>
        <end position="23"/>
    </location>
</feature>
<comment type="caution">
    <text evidence="3">The sequence shown here is derived from an EMBL/GenBank/DDBJ whole genome shotgun (WGS) entry which is preliminary data.</text>
</comment>
<evidence type="ECO:0000259" key="2">
    <source>
        <dbReference type="Pfam" id="PF00496"/>
    </source>
</evidence>
<keyword evidence="1" id="KW-0732">Signal</keyword>
<gene>
    <name evidence="3" type="ORF">EI547_14545</name>
</gene>
<dbReference type="InterPro" id="IPR030678">
    <property type="entry name" value="Peptide/Ni-bd"/>
</dbReference>
<dbReference type="PANTHER" id="PTHR30290:SF65">
    <property type="entry name" value="MONOACYL PHOSPHATIDYLINOSITOL TETRAMANNOSIDE-BINDING PROTEIN LPQW-RELATED"/>
    <property type="match status" value="1"/>
</dbReference>
<feature type="chain" id="PRO_5046776214" evidence="1">
    <location>
        <begin position="24"/>
        <end position="512"/>
    </location>
</feature>
<dbReference type="InterPro" id="IPR039424">
    <property type="entry name" value="SBP_5"/>
</dbReference>
<sequence length="512" mass="55238">MFRHPRRHSPRLSLRLSLPIALAAPLLLAGCFEEQRDTNSSEVGTRINVAMLQPPRSGLTPLSDDAFKLSRWSNAETLIRLDANSDPQPFLATEWEQLDSKTWRFVIRDGVVFHDGTALTAGDVVNSLKAATQATPKPRILDGVNMTIEADGDNAVIVRTEKDDPLIPNRLSSPQLAILAAKAYGDDGRVNPIEAGTGPFVLTEINGTTSAKLDRFDDYWGEPAAVAGIDADYVPDGTARAASLRTGVADVVEAIPVSQVALLDPERVHEVPMPRTNTLYLNTQTGPLADPALRAAIREAIDRPSIVNTVYEGRADIAEGLLGPALAWANGIRQPIENRAAPAEPNGAEITLATFTDRAELPEVAVLLEQQLTRAGFNVSQEVREYAHIEADALAGEFDAFILSRATVLDSGDPVAYMFSDFACAGSFNIAQLCDSAVDEALATASELPTGDARRQAIIDVEAAILRTDAAIPMLHERVIQGESARVANAERDPRERTLITEKTTLDIDSES</sequence>